<dbReference type="PANTHER" id="PTHR34217:SF1">
    <property type="entry name" value="CARBOXYPEPTIDASE 1"/>
    <property type="match status" value="1"/>
</dbReference>
<evidence type="ECO:0008006" key="11">
    <source>
        <dbReference type="Google" id="ProtNLM"/>
    </source>
</evidence>
<dbReference type="GO" id="GO:0006508">
    <property type="term" value="P:proteolysis"/>
    <property type="evidence" value="ECO:0007669"/>
    <property type="project" value="UniProtKB-KW"/>
</dbReference>
<dbReference type="GO" id="GO:0004181">
    <property type="term" value="F:metallocarboxypeptidase activity"/>
    <property type="evidence" value="ECO:0007669"/>
    <property type="project" value="InterPro"/>
</dbReference>
<evidence type="ECO:0000313" key="9">
    <source>
        <dbReference type="EMBL" id="POR01342.1"/>
    </source>
</evidence>
<dbReference type="PANTHER" id="PTHR34217">
    <property type="entry name" value="METAL-DEPENDENT CARBOXYPEPTIDASE"/>
    <property type="match status" value="1"/>
</dbReference>
<proteinExistence type="inferred from homology"/>
<protein>
    <recommendedName>
        <fullName evidence="11">Peptidase M3</fullName>
    </recommendedName>
</protein>
<keyword evidence="1 6" id="KW-0645">Protease</keyword>
<dbReference type="EMBL" id="LPWH01000067">
    <property type="protein sequence ID" value="POR01342.1"/>
    <property type="molecule type" value="Genomic_DNA"/>
</dbReference>
<dbReference type="Pfam" id="PF08439">
    <property type="entry name" value="Peptidase_M3_N"/>
    <property type="match status" value="1"/>
</dbReference>
<evidence type="ECO:0000256" key="6">
    <source>
        <dbReference type="RuleBase" id="RU003435"/>
    </source>
</evidence>
<dbReference type="InterPro" id="IPR001333">
    <property type="entry name" value="Peptidase_M32_Taq"/>
</dbReference>
<organism evidence="9 10">
    <name type="scientific">Alkalispirochaeta sphaeroplastigenens</name>
    <dbReference type="NCBI Taxonomy" id="1187066"/>
    <lineage>
        <taxon>Bacteria</taxon>
        <taxon>Pseudomonadati</taxon>
        <taxon>Spirochaetota</taxon>
        <taxon>Spirochaetia</taxon>
        <taxon>Spirochaetales</taxon>
        <taxon>Spirochaetaceae</taxon>
        <taxon>Alkalispirochaeta</taxon>
    </lineage>
</organism>
<dbReference type="GO" id="GO:0004222">
    <property type="term" value="F:metalloendopeptidase activity"/>
    <property type="evidence" value="ECO:0007669"/>
    <property type="project" value="InterPro"/>
</dbReference>
<keyword evidence="4 6" id="KW-0862">Zinc</keyword>
<dbReference type="Pfam" id="PF01432">
    <property type="entry name" value="Peptidase_M3"/>
    <property type="match status" value="1"/>
</dbReference>
<evidence type="ECO:0000256" key="1">
    <source>
        <dbReference type="ARBA" id="ARBA00022670"/>
    </source>
</evidence>
<dbReference type="RefSeq" id="WP_103680338.1">
    <property type="nucleotide sequence ID" value="NZ_LPWH01000067.1"/>
</dbReference>
<dbReference type="CDD" id="cd09607">
    <property type="entry name" value="M3B_PepF"/>
    <property type="match status" value="1"/>
</dbReference>
<keyword evidence="3 6" id="KW-0378">Hydrolase</keyword>
<dbReference type="OrthoDB" id="9769691at2"/>
<dbReference type="InterPro" id="IPR013647">
    <property type="entry name" value="OligopepF_N_dom"/>
</dbReference>
<dbReference type="InterPro" id="IPR034006">
    <property type="entry name" value="M3B_PepF_2"/>
</dbReference>
<dbReference type="GO" id="GO:0046872">
    <property type="term" value="F:metal ion binding"/>
    <property type="evidence" value="ECO:0007669"/>
    <property type="project" value="UniProtKB-UniRule"/>
</dbReference>
<dbReference type="Proteomes" id="UP000237350">
    <property type="component" value="Unassembled WGS sequence"/>
</dbReference>
<keyword evidence="2 6" id="KW-0479">Metal-binding</keyword>
<comment type="caution">
    <text evidence="9">The sequence shown here is derived from an EMBL/GenBank/DDBJ whole genome shotgun (WGS) entry which is preliminary data.</text>
</comment>
<accession>A0A2S4JPB7</accession>
<dbReference type="InterPro" id="IPR001567">
    <property type="entry name" value="Pept_M3A_M3B_dom"/>
</dbReference>
<evidence type="ECO:0000256" key="5">
    <source>
        <dbReference type="ARBA" id="ARBA00023049"/>
    </source>
</evidence>
<evidence type="ECO:0000256" key="3">
    <source>
        <dbReference type="ARBA" id="ARBA00022801"/>
    </source>
</evidence>
<name>A0A2S4JPB7_9SPIO</name>
<feature type="domain" description="Oligopeptidase F N-terminal" evidence="8">
    <location>
        <begin position="160"/>
        <end position="204"/>
    </location>
</feature>
<evidence type="ECO:0000259" key="8">
    <source>
        <dbReference type="Pfam" id="PF08439"/>
    </source>
</evidence>
<evidence type="ECO:0000259" key="7">
    <source>
        <dbReference type="Pfam" id="PF01432"/>
    </source>
</evidence>
<dbReference type="Gene3D" id="1.10.1370.30">
    <property type="match status" value="1"/>
</dbReference>
<evidence type="ECO:0000313" key="10">
    <source>
        <dbReference type="Proteomes" id="UP000237350"/>
    </source>
</evidence>
<evidence type="ECO:0000256" key="2">
    <source>
        <dbReference type="ARBA" id="ARBA00022723"/>
    </source>
</evidence>
<dbReference type="AlphaFoldDB" id="A0A2S4JPB7"/>
<comment type="cofactor">
    <cofactor evidence="6">
        <name>Zn(2+)</name>
        <dbReference type="ChEBI" id="CHEBI:29105"/>
    </cofactor>
    <text evidence="6">Binds 1 zinc ion.</text>
</comment>
<evidence type="ECO:0000256" key="4">
    <source>
        <dbReference type="ARBA" id="ARBA00022833"/>
    </source>
</evidence>
<feature type="domain" description="Peptidase M3A/M3B catalytic" evidence="7">
    <location>
        <begin position="223"/>
        <end position="601"/>
    </location>
</feature>
<comment type="similarity">
    <text evidence="6">Belongs to the peptidase M3 family.</text>
</comment>
<sequence length="625" mass="70015">MPTGFADHQPGQGRWQLDSIYPGPASEAFQGDLAELDRRLGELRQTLERQIRGEQRGERPRAEQLEGEYFRDRFCRELPEVLSGIDTLKDLYEQLEHYCYALYSTDTTDEAALKALSAVTERSVPLAEIGVRLRQGLARLSSGDLAEAARESSLVEGSLLFLQEERDLAAHQMSLAEESLAAELARPGADAWSRLQESLASSLRIPWEEGRELTMVEVRNRASDPERGVRRRAWEAECRAWQSVEIPLACALNGVKGATSALDTRRGWQDTLERSLHQNRLSRKSLEALVTAMRSSLPLFRRYLRAKASLLGVGNLAFYDLAAPVGTPPDRISLPDALEQLREIFTAFDPELGNFIPELQEKGWIDAEPRAGKVDGAWCMDFPLARESRILTNFDGTWNSLSTLAHEAGHAWHSRLLSDLPSSQRGYPMVLAETASIFCEHLLFEAARSRGTPGERLCIVEQFLQSTTQIIVDILSRFEFESALMAERARGELSPAALKELMLTAQKRTYGDALKEEELHPYMWAVKSHYYRADLAFYNYPYAFGQLFAMALFRQLRRQGASFPAVYRDLLRESGRLSPAAIASRTGADPEDQAFWDEALGEIGDLVAVFESALPADPSLQSPSV</sequence>
<gene>
    <name evidence="9" type="ORF">AU468_08475</name>
</gene>
<dbReference type="SUPFAM" id="SSF55486">
    <property type="entry name" value="Metalloproteases ('zincins'), catalytic domain"/>
    <property type="match status" value="1"/>
</dbReference>
<reference evidence="10" key="1">
    <citation type="submission" date="2015-12" db="EMBL/GenBank/DDBJ databases">
        <authorList>
            <person name="Lodha T.D."/>
            <person name="Chintalapati S."/>
            <person name="Chintalapati V.R."/>
            <person name="Sravanthi T."/>
        </authorList>
    </citation>
    <scope>NUCLEOTIDE SEQUENCE [LARGE SCALE GENOMIC DNA]</scope>
    <source>
        <strain evidence="10">JC133</strain>
    </source>
</reference>
<keyword evidence="5 6" id="KW-0482">Metalloprotease</keyword>
<keyword evidence="10" id="KW-1185">Reference proteome</keyword>